<dbReference type="InterPro" id="IPR044842">
    <property type="entry name" value="ALKBH9B/ALKBH10B-like"/>
</dbReference>
<dbReference type="SUPFAM" id="SSF51197">
    <property type="entry name" value="Clavaminate synthase-like"/>
    <property type="match status" value="1"/>
</dbReference>
<reference evidence="3" key="1">
    <citation type="submission" date="2018-01" db="EMBL/GenBank/DDBJ databases">
        <authorList>
            <person name="Mao J.F."/>
        </authorList>
    </citation>
    <scope>NUCLEOTIDE SEQUENCE</scope>
    <source>
        <strain evidence="3">Huo1</strain>
        <tissue evidence="3">Leaf</tissue>
    </source>
</reference>
<evidence type="ECO:0000313" key="4">
    <source>
        <dbReference type="Proteomes" id="UP000298416"/>
    </source>
</evidence>
<organism evidence="3">
    <name type="scientific">Salvia splendens</name>
    <name type="common">Scarlet sage</name>
    <dbReference type="NCBI Taxonomy" id="180675"/>
    <lineage>
        <taxon>Eukaryota</taxon>
        <taxon>Viridiplantae</taxon>
        <taxon>Streptophyta</taxon>
        <taxon>Embryophyta</taxon>
        <taxon>Tracheophyta</taxon>
        <taxon>Spermatophyta</taxon>
        <taxon>Magnoliopsida</taxon>
        <taxon>eudicotyledons</taxon>
        <taxon>Gunneridae</taxon>
        <taxon>Pentapetalae</taxon>
        <taxon>asterids</taxon>
        <taxon>lamiids</taxon>
        <taxon>Lamiales</taxon>
        <taxon>Lamiaceae</taxon>
        <taxon>Nepetoideae</taxon>
        <taxon>Mentheae</taxon>
        <taxon>Salviinae</taxon>
        <taxon>Salvia</taxon>
        <taxon>Salvia subgen. Calosphace</taxon>
        <taxon>core Calosphace</taxon>
    </lineage>
</organism>
<proteinExistence type="inferred from homology"/>
<dbReference type="EMBL" id="PNBA02000003">
    <property type="protein sequence ID" value="KAG6429156.1"/>
    <property type="molecule type" value="Genomic_DNA"/>
</dbReference>
<dbReference type="GO" id="GO:0003729">
    <property type="term" value="F:mRNA binding"/>
    <property type="evidence" value="ECO:0007669"/>
    <property type="project" value="InterPro"/>
</dbReference>
<dbReference type="InterPro" id="IPR037151">
    <property type="entry name" value="AlkB-like_sf"/>
</dbReference>
<feature type="region of interest" description="Disordered" evidence="2">
    <location>
        <begin position="515"/>
        <end position="538"/>
    </location>
</feature>
<protein>
    <recommendedName>
        <fullName evidence="5">Isopenicillin N synthase-like Fe(2+) 2OG dioxygenase domain-containing protein</fullName>
    </recommendedName>
</protein>
<dbReference type="GO" id="GO:0032451">
    <property type="term" value="F:demethylase activity"/>
    <property type="evidence" value="ECO:0007669"/>
    <property type="project" value="InterPro"/>
</dbReference>
<accession>A0A8X8YAN7</accession>
<evidence type="ECO:0000256" key="2">
    <source>
        <dbReference type="SAM" id="MobiDB-lite"/>
    </source>
</evidence>
<dbReference type="Proteomes" id="UP000298416">
    <property type="component" value="Unassembled WGS sequence"/>
</dbReference>
<comment type="similarity">
    <text evidence="1">Belongs to the alkB family.</text>
</comment>
<dbReference type="Gene3D" id="2.60.120.590">
    <property type="entry name" value="Alpha-ketoglutarate-dependent dioxygenase AlkB-like"/>
    <property type="match status" value="1"/>
</dbReference>
<sequence length="538" mass="59314">MAPAAGVVLQGDRAPSKPIVLPQLLSAAVPEVFAKDAIIAWFRGEFAAANAIIDALCTHLQELEAIAGVADYGSVYAAIHHRRLNWVPILQMQKYYPIVDVVAELEKVAEKKRDPVVAVKEECVDGSDNDAGETVAEDGGSTVVDSPESDYTDSGSQELQILCSNHDECEARQAQIKMTKGFVAKEPVKGQMASLLFLMCICVNVVRGLKLYQDIFTGAELSKLSDFVNELRLAGRDGELSGDTYILYNQHVKGNKRELIQLGVPIFGQIKEDATDKFQKSYIQPIPALIQDVIDHLIQWHLIPENRKPNSCIINFFDEGEYSHPFLKPPHLDQPLSILLLSKSTMAFGRTLFSDSEGNYKGPLTLSLKEGCVVPALLFVNIESHFVSSFLSIKPLLLAWSLLVMRRSSSDTARHAMCSSQNRRVSISFFRVRSLRRAEAESSFESMNIWQQGLTAPYTTQDSYETFDGIPKCGFLQSPVVMLAPLSPMAISPGGTPRGGTGVFLPWSVGLPKPAKHLPPRAQRQRFLPLPSTLDTQS</sequence>
<dbReference type="PANTHER" id="PTHR31447:SF2">
    <property type="entry name" value="RNA DEMETHYLASE ALKBH10B"/>
    <property type="match status" value="1"/>
</dbReference>
<comment type="caution">
    <text evidence="3">The sequence shown here is derived from an EMBL/GenBank/DDBJ whole genome shotgun (WGS) entry which is preliminary data.</text>
</comment>
<dbReference type="GO" id="GO:0006402">
    <property type="term" value="P:mRNA catabolic process"/>
    <property type="evidence" value="ECO:0007669"/>
    <property type="project" value="InterPro"/>
</dbReference>
<reference evidence="3" key="2">
    <citation type="submission" date="2020-08" db="EMBL/GenBank/DDBJ databases">
        <title>Plant Genome Project.</title>
        <authorList>
            <person name="Zhang R.-G."/>
        </authorList>
    </citation>
    <scope>NUCLEOTIDE SEQUENCE</scope>
    <source>
        <strain evidence="3">Huo1</strain>
        <tissue evidence="3">Leaf</tissue>
    </source>
</reference>
<evidence type="ECO:0000256" key="1">
    <source>
        <dbReference type="ARBA" id="ARBA00007879"/>
    </source>
</evidence>
<evidence type="ECO:0000313" key="3">
    <source>
        <dbReference type="EMBL" id="KAG6429156.1"/>
    </source>
</evidence>
<evidence type="ECO:0008006" key="5">
    <source>
        <dbReference type="Google" id="ProtNLM"/>
    </source>
</evidence>
<feature type="region of interest" description="Disordered" evidence="2">
    <location>
        <begin position="129"/>
        <end position="150"/>
    </location>
</feature>
<gene>
    <name evidence="3" type="ORF">SASPL_107198</name>
</gene>
<name>A0A8X8YAN7_SALSN</name>
<dbReference type="PANTHER" id="PTHR31447">
    <property type="entry name" value="HYDROXYPROLINE-RICH GLYCOPROTEIN FAMILY PROTEIN-RELATED"/>
    <property type="match status" value="1"/>
</dbReference>
<keyword evidence="4" id="KW-1185">Reference proteome</keyword>
<dbReference type="AlphaFoldDB" id="A0A8X8YAN7"/>